<keyword evidence="2" id="KW-0813">Transport</keyword>
<keyword evidence="4" id="KW-0109">Calcium transport</keyword>
<dbReference type="Pfam" id="PF00520">
    <property type="entry name" value="Ion_trans"/>
    <property type="match status" value="1"/>
</dbReference>
<feature type="repeat" description="ANK" evidence="16">
    <location>
        <begin position="141"/>
        <end position="173"/>
    </location>
</feature>
<dbReference type="SUPFAM" id="SSF48403">
    <property type="entry name" value="Ankyrin repeat"/>
    <property type="match status" value="1"/>
</dbReference>
<keyword evidence="10 16" id="KW-0040">ANK repeat</keyword>
<dbReference type="SMART" id="SM01420">
    <property type="entry name" value="TRP_2"/>
    <property type="match status" value="1"/>
</dbReference>
<dbReference type="OrthoDB" id="2373987at2759"/>
<dbReference type="Gene3D" id="1.25.40.20">
    <property type="entry name" value="Ankyrin repeat-containing domain"/>
    <property type="match status" value="1"/>
</dbReference>
<keyword evidence="3" id="KW-1003">Cell membrane</keyword>
<keyword evidence="9 18" id="KW-1133">Transmembrane helix</keyword>
<evidence type="ECO:0000256" key="5">
    <source>
        <dbReference type="ARBA" id="ARBA00022673"/>
    </source>
</evidence>
<dbReference type="CTD" id="102725536"/>
<comment type="subcellular location">
    <subcellularLocation>
        <location evidence="1">Cell membrane</location>
        <topology evidence="1">Multi-pass membrane protein</topology>
    </subcellularLocation>
</comment>
<dbReference type="SMART" id="SM00248">
    <property type="entry name" value="ANK"/>
    <property type="match status" value="2"/>
</dbReference>
<evidence type="ECO:0000256" key="2">
    <source>
        <dbReference type="ARBA" id="ARBA00022448"/>
    </source>
</evidence>
<evidence type="ECO:0000256" key="15">
    <source>
        <dbReference type="ARBA" id="ARBA00036634"/>
    </source>
</evidence>
<feature type="region of interest" description="Disordered" evidence="17">
    <location>
        <begin position="832"/>
        <end position="874"/>
    </location>
</feature>
<evidence type="ECO:0000256" key="12">
    <source>
        <dbReference type="ARBA" id="ARBA00023136"/>
    </source>
</evidence>
<keyword evidence="20" id="KW-1185">Reference proteome</keyword>
<dbReference type="RefSeq" id="XP_028274861.1">
    <property type="nucleotide sequence ID" value="XM_028419060.1"/>
</dbReference>
<feature type="transmembrane region" description="Helical" evidence="18">
    <location>
        <begin position="475"/>
        <end position="499"/>
    </location>
</feature>
<evidence type="ECO:0000256" key="16">
    <source>
        <dbReference type="PROSITE-ProRule" id="PRU00023"/>
    </source>
</evidence>
<keyword evidence="6 18" id="KW-0812">Transmembrane</keyword>
<dbReference type="GO" id="GO:0051480">
    <property type="term" value="P:regulation of cytosolic calcium ion concentration"/>
    <property type="evidence" value="ECO:0007669"/>
    <property type="project" value="TreeGrafter"/>
</dbReference>
<dbReference type="InterPro" id="IPR002110">
    <property type="entry name" value="Ankyrin_rpt"/>
</dbReference>
<evidence type="ECO:0000259" key="19">
    <source>
        <dbReference type="SMART" id="SM01420"/>
    </source>
</evidence>
<dbReference type="InParanoid" id="A0A6P7JGF3"/>
<feature type="domain" description="Transient receptor ion channel" evidence="19">
    <location>
        <begin position="176"/>
        <end position="238"/>
    </location>
</feature>
<proteinExistence type="predicted"/>
<dbReference type="PROSITE" id="PS50088">
    <property type="entry name" value="ANK_REPEAT"/>
    <property type="match status" value="1"/>
</dbReference>
<evidence type="ECO:0000256" key="17">
    <source>
        <dbReference type="SAM" id="MobiDB-lite"/>
    </source>
</evidence>
<dbReference type="GO" id="GO:0015279">
    <property type="term" value="F:store-operated calcium channel activity"/>
    <property type="evidence" value="ECO:0007669"/>
    <property type="project" value="TreeGrafter"/>
</dbReference>
<evidence type="ECO:0000256" key="18">
    <source>
        <dbReference type="SAM" id="Phobius"/>
    </source>
</evidence>
<evidence type="ECO:0000256" key="3">
    <source>
        <dbReference type="ARBA" id="ARBA00022475"/>
    </source>
</evidence>
<evidence type="ECO:0000256" key="7">
    <source>
        <dbReference type="ARBA" id="ARBA00022737"/>
    </source>
</evidence>
<organism evidence="20 21">
    <name type="scientific">Parambassis ranga</name>
    <name type="common">Indian glassy fish</name>
    <dbReference type="NCBI Taxonomy" id="210632"/>
    <lineage>
        <taxon>Eukaryota</taxon>
        <taxon>Metazoa</taxon>
        <taxon>Chordata</taxon>
        <taxon>Craniata</taxon>
        <taxon>Vertebrata</taxon>
        <taxon>Euteleostomi</taxon>
        <taxon>Actinopterygii</taxon>
        <taxon>Neopterygii</taxon>
        <taxon>Teleostei</taxon>
        <taxon>Neoteleostei</taxon>
        <taxon>Acanthomorphata</taxon>
        <taxon>Ovalentaria</taxon>
        <taxon>Ambassidae</taxon>
        <taxon>Parambassis</taxon>
    </lineage>
</organism>
<keyword evidence="13" id="KW-1015">Disulfide bond</keyword>
<dbReference type="PANTHER" id="PTHR10117:SF25">
    <property type="entry name" value="SHORT TRANSIENT RECEPTOR POTENTIAL CHANNEL 4"/>
    <property type="match status" value="1"/>
</dbReference>
<evidence type="ECO:0000256" key="4">
    <source>
        <dbReference type="ARBA" id="ARBA00022568"/>
    </source>
</evidence>
<dbReference type="FunFam" id="1.10.287.70:FF:000266">
    <property type="entry name" value="Transient receptor potential cation channel subfamily c member 1"/>
    <property type="match status" value="1"/>
</dbReference>
<evidence type="ECO:0000256" key="9">
    <source>
        <dbReference type="ARBA" id="ARBA00022989"/>
    </source>
</evidence>
<dbReference type="FunFam" id="1.25.40.20:FF:000023">
    <property type="entry name" value="short transient receptor potential channel 4 isoform X1"/>
    <property type="match status" value="1"/>
</dbReference>
<feature type="transmembrane region" description="Helical" evidence="18">
    <location>
        <begin position="519"/>
        <end position="541"/>
    </location>
</feature>
<evidence type="ECO:0000256" key="6">
    <source>
        <dbReference type="ARBA" id="ARBA00022692"/>
    </source>
</evidence>
<dbReference type="PROSITE" id="PS50297">
    <property type="entry name" value="ANK_REP_REGION"/>
    <property type="match status" value="1"/>
</dbReference>
<dbReference type="NCBIfam" id="TIGR00870">
    <property type="entry name" value="trp"/>
    <property type="match status" value="1"/>
</dbReference>
<dbReference type="Pfam" id="PF08344">
    <property type="entry name" value="TRP_2"/>
    <property type="match status" value="1"/>
</dbReference>
<feature type="transmembrane region" description="Helical" evidence="18">
    <location>
        <begin position="362"/>
        <end position="383"/>
    </location>
</feature>
<dbReference type="GO" id="GO:0034703">
    <property type="term" value="C:cation channel complex"/>
    <property type="evidence" value="ECO:0007669"/>
    <property type="project" value="TreeGrafter"/>
</dbReference>
<dbReference type="Pfam" id="PF12796">
    <property type="entry name" value="Ank_2"/>
    <property type="match status" value="1"/>
</dbReference>
<dbReference type="InterPro" id="IPR005821">
    <property type="entry name" value="Ion_trans_dom"/>
</dbReference>
<keyword evidence="5" id="KW-0107">Calcium channel</keyword>
<dbReference type="GO" id="GO:0005886">
    <property type="term" value="C:plasma membrane"/>
    <property type="evidence" value="ECO:0007669"/>
    <property type="project" value="UniProtKB-SubCell"/>
</dbReference>
<evidence type="ECO:0000256" key="14">
    <source>
        <dbReference type="ARBA" id="ARBA00023303"/>
    </source>
</evidence>
<keyword evidence="21" id="KW-0675">Receptor</keyword>
<dbReference type="Proteomes" id="UP000515145">
    <property type="component" value="Chromosome 13"/>
</dbReference>
<dbReference type="InterPro" id="IPR013555">
    <property type="entry name" value="TRP_dom"/>
</dbReference>
<keyword evidence="7" id="KW-0677">Repeat</keyword>
<evidence type="ECO:0000256" key="10">
    <source>
        <dbReference type="ARBA" id="ARBA00023043"/>
    </source>
</evidence>
<gene>
    <name evidence="21" type="primary">trpc4b</name>
</gene>
<reference evidence="21" key="1">
    <citation type="submission" date="2025-08" db="UniProtKB">
        <authorList>
            <consortium name="RefSeq"/>
        </authorList>
    </citation>
    <scope>IDENTIFICATION</scope>
</reference>
<dbReference type="Pfam" id="PF00023">
    <property type="entry name" value="Ank"/>
    <property type="match status" value="1"/>
</dbReference>
<dbReference type="PANTHER" id="PTHR10117">
    <property type="entry name" value="TRANSIENT RECEPTOR POTENTIAL CHANNEL"/>
    <property type="match status" value="1"/>
</dbReference>
<feature type="compositionally biased region" description="Polar residues" evidence="17">
    <location>
        <begin position="832"/>
        <end position="844"/>
    </location>
</feature>
<evidence type="ECO:0000256" key="11">
    <source>
        <dbReference type="ARBA" id="ARBA00023065"/>
    </source>
</evidence>
<feature type="transmembrane region" description="Helical" evidence="18">
    <location>
        <begin position="599"/>
        <end position="621"/>
    </location>
</feature>
<comment type="catalytic activity">
    <reaction evidence="15">
        <text>Ca(2+)(in) = Ca(2+)(out)</text>
        <dbReference type="Rhea" id="RHEA:29671"/>
        <dbReference type="ChEBI" id="CHEBI:29108"/>
    </reaction>
</comment>
<accession>A0A6P7JGF3</accession>
<evidence type="ECO:0000313" key="20">
    <source>
        <dbReference type="Proteomes" id="UP000515145"/>
    </source>
</evidence>
<keyword evidence="12 18" id="KW-0472">Membrane</keyword>
<sequence>MSQLYYKKTDNSSYRDRIPLRIVRAESELSPMERAYLGAVEKGDYASVKQALEEAEIYFRININCIDPLGRTALLIAIENENLEIIELLLSYNVHVGDALLHAIRKEVVGAVELLLNHKKPRGEKQVPPILLNKQFSDFTPDITPIILAAHTNNYEIIKLLVQRGVSIPQPHSVRCNCVECVSSSDVDCLRYSRSRLNIYRALASSSLIAVSSEDPFLTAFQLSWELKELSTVENEFKAEYEELSHTCKQFAKDLLDQTRSSKELETILNYRDDLHPLLDENTNDLARLKLAIKYCQKEFVAQPNCQQLLASRWYDEFPGWRRRHWAVKLITCFFIGLLFPLLSLFYLIAPKSSYGLIIRKPFIKFICHTASYLTFLFLLFLASQHISGSKKDIQGPEPTYVEWMILPWVLGFLWAEIKQMWDNGLEDYVDDWWNLMDFIMNALYLATISLKIVAYVKHSGPKCRNSWEMWHPTLVAEALFAIANIFSSLRLICLFTANSHLGPLQISLGRMLLDILKFLFIYCLVLLAFANGLNQLYFYYDTSSELIKNGTCLGIRCSTQNNAFSTLFETLQSLFWSVFGLISLYVTNVQPEHEFTEFVGTTMFGTYNVISLVVLLNMLIAMMNNSYQHIADHADIEWKFARTKLWMSYFEEGGTLPSPFNIIPSPKSVYYLFVWMIASLFKRPNLQRLETFETLGRRAAENVRLNHEYQEVLRSLVKRYVAAKIRDAKTEEGLTENNFKELKQDISSFRFEVLGMMKGKPHSGDTGNVVNSALAYPGNSFKYSPRLPPDEPLQNLFVMDTPATTQQSEAASTTLSVCPNRLVNGSVVFSNTDTSKDVSNAGSLQRRRKSSQKSDDVCPTAEEGTMESAGLNKRHLQTKTVIVQVLQKMNKDTPDVEHSCTDYGKEVKNESKKYKN</sequence>
<dbReference type="AlphaFoldDB" id="A0A6P7JGF3"/>
<feature type="transmembrane region" description="Helical" evidence="18">
    <location>
        <begin position="330"/>
        <end position="350"/>
    </location>
</feature>
<keyword evidence="8" id="KW-0106">Calcium</keyword>
<evidence type="ECO:0000313" key="21">
    <source>
        <dbReference type="RefSeq" id="XP_028274861.1"/>
    </source>
</evidence>
<evidence type="ECO:0000256" key="13">
    <source>
        <dbReference type="ARBA" id="ARBA00023157"/>
    </source>
</evidence>
<evidence type="ECO:0000256" key="8">
    <source>
        <dbReference type="ARBA" id="ARBA00022837"/>
    </source>
</evidence>
<dbReference type="PRINTS" id="PR01097">
    <property type="entry name" value="TRNSRECEPTRP"/>
</dbReference>
<feature type="transmembrane region" description="Helical" evidence="18">
    <location>
        <begin position="567"/>
        <end position="587"/>
    </location>
</feature>
<protein>
    <submittedName>
        <fullName evidence="21">Short transient receptor potential channel 4b</fullName>
    </submittedName>
</protein>
<keyword evidence="11" id="KW-0406">Ion transport</keyword>
<keyword evidence="14" id="KW-0407">Ion channel</keyword>
<dbReference type="InterPro" id="IPR036770">
    <property type="entry name" value="Ankyrin_rpt-contain_sf"/>
</dbReference>
<feature type="region of interest" description="Disordered" evidence="17">
    <location>
        <begin position="891"/>
        <end position="917"/>
    </location>
</feature>
<dbReference type="GO" id="GO:0070679">
    <property type="term" value="F:inositol 1,4,5 trisphosphate binding"/>
    <property type="evidence" value="ECO:0007669"/>
    <property type="project" value="TreeGrafter"/>
</dbReference>
<dbReference type="InterPro" id="IPR002153">
    <property type="entry name" value="TRPC_channel"/>
</dbReference>
<evidence type="ECO:0000256" key="1">
    <source>
        <dbReference type="ARBA" id="ARBA00004651"/>
    </source>
</evidence>
<feature type="transmembrane region" description="Helical" evidence="18">
    <location>
        <begin position="434"/>
        <end position="454"/>
    </location>
</feature>
<name>A0A6P7JGF3_9TELE</name>
<dbReference type="GeneID" id="114444471"/>